<name>A0A9P8HX30_9HYPO</name>
<evidence type="ECO:0000313" key="2">
    <source>
        <dbReference type="Proteomes" id="UP000826573"/>
    </source>
</evidence>
<keyword evidence="2" id="KW-1185">Reference proteome</keyword>
<comment type="caution">
    <text evidence="1">The sequence shown here is derived from an EMBL/GenBank/DDBJ whole genome shotgun (WGS) entry which is preliminary data.</text>
</comment>
<reference evidence="1 2" key="1">
    <citation type="submission" date="2021-08" db="EMBL/GenBank/DDBJ databases">
        <title>The highly contiguous genome resource for Trichoderma semiorbis FJ059, a fungal antagonistic to plant pathogens.</title>
        <authorList>
            <person name="Liu T."/>
        </authorList>
    </citation>
    <scope>NUCLEOTIDE SEQUENCE [LARGE SCALE GENOMIC DNA]</scope>
    <source>
        <strain evidence="1 2">FJ059</strain>
    </source>
</reference>
<dbReference type="EMBL" id="JAIMJC010000001">
    <property type="protein sequence ID" value="KAH0531541.1"/>
    <property type="molecule type" value="Genomic_DNA"/>
</dbReference>
<protein>
    <submittedName>
        <fullName evidence="1">Uncharacterized protein</fullName>
    </submittedName>
</protein>
<evidence type="ECO:0000313" key="1">
    <source>
        <dbReference type="EMBL" id="KAH0531540.1"/>
    </source>
</evidence>
<gene>
    <name evidence="1" type="ORF">TsFJ059_000360</name>
</gene>
<dbReference type="AlphaFoldDB" id="A0A9P8HX30"/>
<dbReference type="Proteomes" id="UP000826573">
    <property type="component" value="Unassembled WGS sequence"/>
</dbReference>
<dbReference type="EMBL" id="JAIMJC010000001">
    <property type="protein sequence ID" value="KAH0531539.1"/>
    <property type="molecule type" value="Genomic_DNA"/>
</dbReference>
<accession>A0A9P8HX30</accession>
<organism evidence="1 2">
    <name type="scientific">Trichoderma semiorbis</name>
    <dbReference type="NCBI Taxonomy" id="1491008"/>
    <lineage>
        <taxon>Eukaryota</taxon>
        <taxon>Fungi</taxon>
        <taxon>Dikarya</taxon>
        <taxon>Ascomycota</taxon>
        <taxon>Pezizomycotina</taxon>
        <taxon>Sordariomycetes</taxon>
        <taxon>Hypocreomycetidae</taxon>
        <taxon>Hypocreales</taxon>
        <taxon>Hypocreaceae</taxon>
        <taxon>Trichoderma</taxon>
    </lineage>
</organism>
<sequence length="168" mass="19487">MPLPLKDIPTGTHQRVEWYTHGQSAYATPGSFICTTSFHFSSSEMCCLFGDFLRYSATTLAISGFSKYSCNCRGRRWVTQKSSDMKHNSADEKWKMVGLLNRPNVSLHVRKDYRRQNYPVSSAVVLWYVKTNRWDTNRHRFLVMAKIGIMDQHFLKKENSVLIESLPL</sequence>
<dbReference type="EMBL" id="JAIMJC010000001">
    <property type="protein sequence ID" value="KAH0531540.1"/>
    <property type="molecule type" value="Genomic_DNA"/>
</dbReference>
<proteinExistence type="predicted"/>